<name>A0A2P2PFR3_RHIMU</name>
<evidence type="ECO:0000313" key="1">
    <source>
        <dbReference type="EMBL" id="MBX53570.1"/>
    </source>
</evidence>
<reference evidence="1" key="1">
    <citation type="submission" date="2018-02" db="EMBL/GenBank/DDBJ databases">
        <title>Rhizophora mucronata_Transcriptome.</title>
        <authorList>
            <person name="Meera S.P."/>
            <person name="Sreeshan A."/>
            <person name="Augustine A."/>
        </authorList>
    </citation>
    <scope>NUCLEOTIDE SEQUENCE</scope>
    <source>
        <tissue evidence="1">Leaf</tissue>
    </source>
</reference>
<protein>
    <submittedName>
        <fullName evidence="1">Uncharacterized protein</fullName>
    </submittedName>
</protein>
<accession>A0A2P2PFR3</accession>
<dbReference type="AlphaFoldDB" id="A0A2P2PFR3"/>
<proteinExistence type="predicted"/>
<sequence>MKLPKKKIFKTKELKGSTSYKSPSIINSSLNQYQN</sequence>
<organism evidence="1">
    <name type="scientific">Rhizophora mucronata</name>
    <name type="common">Asiatic mangrove</name>
    <dbReference type="NCBI Taxonomy" id="61149"/>
    <lineage>
        <taxon>Eukaryota</taxon>
        <taxon>Viridiplantae</taxon>
        <taxon>Streptophyta</taxon>
        <taxon>Embryophyta</taxon>
        <taxon>Tracheophyta</taxon>
        <taxon>Spermatophyta</taxon>
        <taxon>Magnoliopsida</taxon>
        <taxon>eudicotyledons</taxon>
        <taxon>Gunneridae</taxon>
        <taxon>Pentapetalae</taxon>
        <taxon>rosids</taxon>
        <taxon>fabids</taxon>
        <taxon>Malpighiales</taxon>
        <taxon>Rhizophoraceae</taxon>
        <taxon>Rhizophora</taxon>
    </lineage>
</organism>
<dbReference type="EMBL" id="GGEC01073086">
    <property type="protein sequence ID" value="MBX53570.1"/>
    <property type="molecule type" value="Transcribed_RNA"/>
</dbReference>